<dbReference type="EMBL" id="CAJVPT010027780">
    <property type="protein sequence ID" value="CAG8685008.1"/>
    <property type="molecule type" value="Genomic_DNA"/>
</dbReference>
<evidence type="ECO:0000313" key="1">
    <source>
        <dbReference type="EMBL" id="CAG8685008.1"/>
    </source>
</evidence>
<feature type="non-terminal residue" evidence="1">
    <location>
        <position position="1"/>
    </location>
</feature>
<organism evidence="1 2">
    <name type="scientific">Acaulospora colombiana</name>
    <dbReference type="NCBI Taxonomy" id="27376"/>
    <lineage>
        <taxon>Eukaryota</taxon>
        <taxon>Fungi</taxon>
        <taxon>Fungi incertae sedis</taxon>
        <taxon>Mucoromycota</taxon>
        <taxon>Glomeromycotina</taxon>
        <taxon>Glomeromycetes</taxon>
        <taxon>Diversisporales</taxon>
        <taxon>Acaulosporaceae</taxon>
        <taxon>Acaulospora</taxon>
    </lineage>
</organism>
<sequence>EESRSHGGVSLIISRGAQGGRRSCCAFSGVRLSVSKGAARGSRICAMNNPHFLVLCCPGSILRYSLHYLQATVRLVPLSVREEWVKSFGSRGERFCGKLLFIGGIALGSLPGTIKFYTDNDILPPSGRLLSKALLSTSQTRNDAVDRLPQLFAHYPTPIDTSKSIPFQQAPKANPTRAQTPQAITDTAMGDRNPDDYSVFWQEGTQSICHPIGISFVPVPISPLPELKADL</sequence>
<comment type="caution">
    <text evidence="1">The sequence shown here is derived from an EMBL/GenBank/DDBJ whole genome shotgun (WGS) entry which is preliminary data.</text>
</comment>
<reference evidence="1" key="1">
    <citation type="submission" date="2021-06" db="EMBL/GenBank/DDBJ databases">
        <authorList>
            <person name="Kallberg Y."/>
            <person name="Tangrot J."/>
            <person name="Rosling A."/>
        </authorList>
    </citation>
    <scope>NUCLEOTIDE SEQUENCE</scope>
    <source>
        <strain evidence="1">CL356</strain>
    </source>
</reference>
<proteinExistence type="predicted"/>
<keyword evidence="2" id="KW-1185">Reference proteome</keyword>
<protein>
    <submittedName>
        <fullName evidence="1">15169_t:CDS:1</fullName>
    </submittedName>
</protein>
<dbReference type="Proteomes" id="UP000789525">
    <property type="component" value="Unassembled WGS sequence"/>
</dbReference>
<accession>A0ACA9NZ76</accession>
<name>A0ACA9NZ76_9GLOM</name>
<evidence type="ECO:0000313" key="2">
    <source>
        <dbReference type="Proteomes" id="UP000789525"/>
    </source>
</evidence>
<gene>
    <name evidence="1" type="ORF">ACOLOM_LOCUS9512</name>
</gene>